<sequence length="121" mass="12429">MEGVRGRSITQMLGAVVVTFELLVIFLGSLVAFGLKAVPPATAFIGGGAICLALIVSAVLLPRRVGVVVGTVVHVAIVVTGVLLPAMYVVGGLFLALWVYCMYTGTTIDRGRLAAGTESAP</sequence>
<evidence type="ECO:0000256" key="1">
    <source>
        <dbReference type="SAM" id="Phobius"/>
    </source>
</evidence>
<proteinExistence type="predicted"/>
<keyword evidence="1" id="KW-1133">Transmembrane helix</keyword>
<dbReference type="Pfam" id="PF14017">
    <property type="entry name" value="DUF4233"/>
    <property type="match status" value="1"/>
</dbReference>
<organism evidence="2 3">
    <name type="scientific">Mycetocola reblochoni REB411</name>
    <dbReference type="NCBI Taxonomy" id="1255698"/>
    <lineage>
        <taxon>Bacteria</taxon>
        <taxon>Bacillati</taxon>
        <taxon>Actinomycetota</taxon>
        <taxon>Actinomycetes</taxon>
        <taxon>Micrococcales</taxon>
        <taxon>Microbacteriaceae</taxon>
        <taxon>Mycetocola</taxon>
    </lineage>
</organism>
<protein>
    <submittedName>
        <fullName evidence="2">Membrane protein</fullName>
    </submittedName>
</protein>
<dbReference type="OrthoDB" id="3267755at2"/>
<name>A0A1R4JDP2_9MICO</name>
<evidence type="ECO:0000313" key="2">
    <source>
        <dbReference type="EMBL" id="SJN30136.1"/>
    </source>
</evidence>
<evidence type="ECO:0000313" key="3">
    <source>
        <dbReference type="Proteomes" id="UP000196778"/>
    </source>
</evidence>
<dbReference type="RefSeq" id="WP_143822644.1">
    <property type="nucleotide sequence ID" value="NZ_FUKR01000036.1"/>
</dbReference>
<keyword evidence="1" id="KW-0472">Membrane</keyword>
<keyword evidence="1" id="KW-0812">Transmembrane</keyword>
<feature type="transmembrane region" description="Helical" evidence="1">
    <location>
        <begin position="12"/>
        <end position="35"/>
    </location>
</feature>
<feature type="transmembrane region" description="Helical" evidence="1">
    <location>
        <begin position="41"/>
        <end position="61"/>
    </location>
</feature>
<keyword evidence="3" id="KW-1185">Reference proteome</keyword>
<gene>
    <name evidence="2" type="ORF">FM119_06995</name>
</gene>
<dbReference type="AlphaFoldDB" id="A0A1R4JDP2"/>
<dbReference type="InterPro" id="IPR025327">
    <property type="entry name" value="DUF4233"/>
</dbReference>
<dbReference type="Proteomes" id="UP000196778">
    <property type="component" value="Unassembled WGS sequence"/>
</dbReference>
<dbReference type="EMBL" id="FUKR01000036">
    <property type="protein sequence ID" value="SJN30136.1"/>
    <property type="molecule type" value="Genomic_DNA"/>
</dbReference>
<reference evidence="3" key="1">
    <citation type="submission" date="2017-02" db="EMBL/GenBank/DDBJ databases">
        <authorList>
            <person name="Dridi B."/>
        </authorList>
    </citation>
    <scope>NUCLEOTIDE SEQUENCE [LARGE SCALE GENOMIC DNA]</scope>
    <source>
        <strain evidence="3">EB411</strain>
    </source>
</reference>
<accession>A0A1R4JDP2</accession>
<feature type="transmembrane region" description="Helical" evidence="1">
    <location>
        <begin position="73"/>
        <end position="100"/>
    </location>
</feature>